<dbReference type="Gene3D" id="3.40.50.620">
    <property type="entry name" value="HUPs"/>
    <property type="match status" value="1"/>
</dbReference>
<dbReference type="PANTHER" id="PTHR43326:SF1">
    <property type="entry name" value="METHIONINE--TRNA LIGASE, MITOCHONDRIAL"/>
    <property type="match status" value="1"/>
</dbReference>
<dbReference type="InterPro" id="IPR014729">
    <property type="entry name" value="Rossmann-like_a/b/a_fold"/>
</dbReference>
<dbReference type="GO" id="GO:0006431">
    <property type="term" value="P:methionyl-tRNA aminoacylation"/>
    <property type="evidence" value="ECO:0007669"/>
    <property type="project" value="UniProtKB-UniRule"/>
</dbReference>
<proteinExistence type="inferred from homology"/>
<comment type="catalytic activity">
    <reaction evidence="7">
        <text>tRNA(Met) + L-methionine + ATP = L-methionyl-tRNA(Met) + AMP + diphosphate</text>
        <dbReference type="Rhea" id="RHEA:13481"/>
        <dbReference type="Rhea" id="RHEA-COMP:9667"/>
        <dbReference type="Rhea" id="RHEA-COMP:9698"/>
        <dbReference type="ChEBI" id="CHEBI:30616"/>
        <dbReference type="ChEBI" id="CHEBI:33019"/>
        <dbReference type="ChEBI" id="CHEBI:57844"/>
        <dbReference type="ChEBI" id="CHEBI:78442"/>
        <dbReference type="ChEBI" id="CHEBI:78530"/>
        <dbReference type="ChEBI" id="CHEBI:456215"/>
        <dbReference type="EC" id="6.1.1.10"/>
    </reaction>
</comment>
<dbReference type="OrthoDB" id="9810191at2"/>
<sequence length="500" mass="56907">MTKKFYITTPIYYVNAYPHIGHSYTTLACDIVSRYKRSRGEEVHFLTGTDEHGINIEKAAEKAGMSPKAWCDQVVDAYKELWKILDIKYDDFIRTTDKRHEETVQQIFEILIAKGDIYLGHYSGMYCNSCEAYMDETEAPEGICPIHKKPLTEVKEETYFFKLSKYQDALLKFYESNPSFLNPKFRSAEITNFVKSGLKDLSVTRTKVAWGIPVKSNPKHTIYVWFDALINYASAAGLGLNICEDKEFFKEELKKVGLNSFEDVWPADVHLIGKEIARFHMVIWPAMLMALGIPTPKKVFAHGWWTVEGEKMSKTLGNIVDPKKVADEYGLDPLRFFLFREVPFGADGDFSMDSFIKRYNADLANDLGNLLSRTLNMAVKYGDLPAEGEYKSPLLVKAANVDKAVEEHMSELALDKTLEAVWSLIGDMNRYIDETKPWALAKTDEAAAKNVIIDLIHALRKVAVWVEPFMPATGAEMKKRLAPGPVQKYAPLFPRLEVKK</sequence>
<comment type="cofactor">
    <cofactor evidence="7">
        <name>Zn(2+)</name>
        <dbReference type="ChEBI" id="CHEBI:29105"/>
    </cofactor>
    <text evidence="7">Binds 1 zinc ion per subunit.</text>
</comment>
<comment type="subunit">
    <text evidence="7">Monomer.</text>
</comment>
<dbReference type="GO" id="GO:0005737">
    <property type="term" value="C:cytoplasm"/>
    <property type="evidence" value="ECO:0007669"/>
    <property type="project" value="UniProtKB-SubCell"/>
</dbReference>
<dbReference type="InterPro" id="IPR009080">
    <property type="entry name" value="tRNAsynth_Ia_anticodon-bd"/>
</dbReference>
<evidence type="ECO:0000259" key="9">
    <source>
        <dbReference type="Pfam" id="PF19303"/>
    </source>
</evidence>
<evidence type="ECO:0000256" key="4">
    <source>
        <dbReference type="ARBA" id="ARBA00022840"/>
    </source>
</evidence>
<feature type="short sequence motif" description="'HIGH' region" evidence="7">
    <location>
        <begin position="12"/>
        <end position="22"/>
    </location>
</feature>
<feature type="domain" description="Methionyl-tRNA synthetase anticodon-binding" evidence="9">
    <location>
        <begin position="397"/>
        <end position="482"/>
    </location>
</feature>
<protein>
    <recommendedName>
        <fullName evidence="7">Methionine--tRNA ligase</fullName>
        <ecNumber evidence="7">6.1.1.10</ecNumber>
    </recommendedName>
    <alternativeName>
        <fullName evidence="7">Methionyl-tRNA synthetase</fullName>
        <shortName evidence="7">MetRS</shortName>
    </alternativeName>
</protein>
<reference evidence="10 11" key="1">
    <citation type="journal article" date="2009" name="Appl. Environ. Microbiol.">
        <title>Genomic analysis of 'Elusimicrobium minutum,' the first cultivated representative of the phylum 'Elusimicrobia' (formerly termite group 1).</title>
        <authorList>
            <person name="Herlemann D.P.R."/>
            <person name="Geissinger O."/>
            <person name="Ikeda-Ohtsubo W."/>
            <person name="Kunin V."/>
            <person name="Sun H."/>
            <person name="Lapidus A."/>
            <person name="Hugenholtz P."/>
            <person name="Brune A."/>
        </authorList>
    </citation>
    <scope>NUCLEOTIDE SEQUENCE [LARGE SCALE GENOMIC DNA]</scope>
    <source>
        <strain evidence="10 11">Pei191</strain>
    </source>
</reference>
<feature type="binding site" evidence="7">
    <location>
        <position position="127"/>
    </location>
    <ligand>
        <name>Zn(2+)</name>
        <dbReference type="ChEBI" id="CHEBI:29105"/>
    </ligand>
</feature>
<dbReference type="Proteomes" id="UP000001029">
    <property type="component" value="Chromosome"/>
</dbReference>
<dbReference type="Gene3D" id="2.170.220.10">
    <property type="match status" value="1"/>
</dbReference>
<dbReference type="RefSeq" id="WP_012415622.1">
    <property type="nucleotide sequence ID" value="NC_010644.1"/>
</dbReference>
<evidence type="ECO:0000256" key="5">
    <source>
        <dbReference type="ARBA" id="ARBA00022917"/>
    </source>
</evidence>
<dbReference type="FunFam" id="2.170.220.10:FF:000002">
    <property type="entry name" value="Methionine--tRNA ligase"/>
    <property type="match status" value="1"/>
</dbReference>
<dbReference type="CDD" id="cd07957">
    <property type="entry name" value="Anticodon_Ia_Met"/>
    <property type="match status" value="1"/>
</dbReference>
<comment type="function">
    <text evidence="1 7">Is required not only for elongation of protein synthesis but also for the initiation of all mRNA translation through initiator tRNA(fMet) aminoacylation.</text>
</comment>
<evidence type="ECO:0000313" key="10">
    <source>
        <dbReference type="EMBL" id="ACC99007.1"/>
    </source>
</evidence>
<dbReference type="AlphaFoldDB" id="B2KER1"/>
<dbReference type="PRINTS" id="PR01041">
    <property type="entry name" value="TRNASYNTHMET"/>
</dbReference>
<dbReference type="EC" id="6.1.1.10" evidence="7"/>
<dbReference type="EMBL" id="CP001055">
    <property type="protein sequence ID" value="ACC99007.1"/>
    <property type="molecule type" value="Genomic_DNA"/>
</dbReference>
<dbReference type="PANTHER" id="PTHR43326">
    <property type="entry name" value="METHIONYL-TRNA SYNTHETASE"/>
    <property type="match status" value="1"/>
</dbReference>
<comment type="subcellular location">
    <subcellularLocation>
        <location evidence="7">Cytoplasm</location>
    </subcellularLocation>
</comment>
<evidence type="ECO:0000256" key="7">
    <source>
        <dbReference type="HAMAP-Rule" id="MF_01228"/>
    </source>
</evidence>
<keyword evidence="5 7" id="KW-0648">Protein biosynthesis</keyword>
<keyword evidence="7" id="KW-0963">Cytoplasm</keyword>
<dbReference type="KEGG" id="emi:Emin_1459"/>
<dbReference type="Gene3D" id="1.10.730.10">
    <property type="entry name" value="Isoleucyl-tRNA Synthetase, Domain 1"/>
    <property type="match status" value="1"/>
</dbReference>
<gene>
    <name evidence="7" type="primary">metG</name>
    <name evidence="10" type="ordered locus">Emin_1459</name>
</gene>
<evidence type="ECO:0000256" key="2">
    <source>
        <dbReference type="ARBA" id="ARBA00022598"/>
    </source>
</evidence>
<name>B2KER1_ELUMP</name>
<feature type="binding site" evidence="7">
    <location>
        <position position="147"/>
    </location>
    <ligand>
        <name>Zn(2+)</name>
        <dbReference type="ChEBI" id="CHEBI:29105"/>
    </ligand>
</feature>
<evidence type="ECO:0000256" key="1">
    <source>
        <dbReference type="ARBA" id="ARBA00003314"/>
    </source>
</evidence>
<dbReference type="SUPFAM" id="SSF47323">
    <property type="entry name" value="Anticodon-binding domain of a subclass of class I aminoacyl-tRNA synthetases"/>
    <property type="match status" value="1"/>
</dbReference>
<dbReference type="GO" id="GO:0004825">
    <property type="term" value="F:methionine-tRNA ligase activity"/>
    <property type="evidence" value="ECO:0007669"/>
    <property type="project" value="UniProtKB-UniRule"/>
</dbReference>
<dbReference type="Pfam" id="PF09334">
    <property type="entry name" value="tRNA-synt_1g"/>
    <property type="match status" value="2"/>
</dbReference>
<feature type="domain" description="Methionyl/Leucyl tRNA synthetase" evidence="8">
    <location>
        <begin position="153"/>
        <end position="375"/>
    </location>
</feature>
<dbReference type="SUPFAM" id="SSF52374">
    <property type="entry name" value="Nucleotidylyl transferase"/>
    <property type="match status" value="1"/>
</dbReference>
<accession>B2KER1</accession>
<keyword evidence="4 7" id="KW-0067">ATP-binding</keyword>
<feature type="binding site" evidence="7">
    <location>
        <position position="144"/>
    </location>
    <ligand>
        <name>Zn(2+)</name>
        <dbReference type="ChEBI" id="CHEBI:29105"/>
    </ligand>
</feature>
<keyword evidence="11" id="KW-1185">Reference proteome</keyword>
<evidence type="ECO:0000313" key="11">
    <source>
        <dbReference type="Proteomes" id="UP000001029"/>
    </source>
</evidence>
<dbReference type="HAMAP" id="MF_01228">
    <property type="entry name" value="Met_tRNA_synth_type2"/>
    <property type="match status" value="1"/>
</dbReference>
<dbReference type="InterPro" id="IPR023457">
    <property type="entry name" value="Met-tRNA_synth_2"/>
</dbReference>
<comment type="caution">
    <text evidence="7">Lacks conserved residue(s) required for the propagation of feature annotation.</text>
</comment>
<dbReference type="STRING" id="445932.Emin_1459"/>
<keyword evidence="2 7" id="KW-0436">Ligase</keyword>
<evidence type="ECO:0000256" key="3">
    <source>
        <dbReference type="ARBA" id="ARBA00022741"/>
    </source>
</evidence>
<evidence type="ECO:0000259" key="8">
    <source>
        <dbReference type="Pfam" id="PF09334"/>
    </source>
</evidence>
<keyword evidence="3 7" id="KW-0547">Nucleotide-binding</keyword>
<dbReference type="GO" id="GO:0046872">
    <property type="term" value="F:metal ion binding"/>
    <property type="evidence" value="ECO:0007669"/>
    <property type="project" value="UniProtKB-KW"/>
</dbReference>
<dbReference type="Pfam" id="PF19303">
    <property type="entry name" value="Anticodon_3"/>
    <property type="match status" value="1"/>
</dbReference>
<keyword evidence="7" id="KW-0862">Zinc</keyword>
<feature type="domain" description="Methionyl/Leucyl tRNA synthetase" evidence="8">
    <location>
        <begin position="6"/>
        <end position="148"/>
    </location>
</feature>
<comment type="similarity">
    <text evidence="7">Belongs to the class-I aminoacyl-tRNA synthetase family. MetG type 2A subfamily.</text>
</comment>
<feature type="binding site" evidence="7">
    <location>
        <position position="130"/>
    </location>
    <ligand>
        <name>Zn(2+)</name>
        <dbReference type="ChEBI" id="CHEBI:29105"/>
    </ligand>
</feature>
<keyword evidence="7" id="KW-0479">Metal-binding</keyword>
<dbReference type="NCBIfam" id="NF008900">
    <property type="entry name" value="PRK12267.1"/>
    <property type="match status" value="1"/>
</dbReference>
<dbReference type="InterPro" id="IPR041872">
    <property type="entry name" value="Anticodon_Met"/>
</dbReference>
<keyword evidence="6 7" id="KW-0030">Aminoacyl-tRNA synthetase</keyword>
<organism evidence="10 11">
    <name type="scientific">Elusimicrobium minutum (strain Pei191)</name>
    <dbReference type="NCBI Taxonomy" id="445932"/>
    <lineage>
        <taxon>Bacteria</taxon>
        <taxon>Pseudomonadati</taxon>
        <taxon>Elusimicrobiota</taxon>
        <taxon>Elusimicrobia</taxon>
        <taxon>Elusimicrobiales</taxon>
        <taxon>Elusimicrobiaceae</taxon>
        <taxon>Elusimicrobium</taxon>
    </lineage>
</organism>
<dbReference type="InterPro" id="IPR033911">
    <property type="entry name" value="MetRS_core"/>
</dbReference>
<dbReference type="GO" id="GO:0005524">
    <property type="term" value="F:ATP binding"/>
    <property type="evidence" value="ECO:0007669"/>
    <property type="project" value="UniProtKB-UniRule"/>
</dbReference>
<feature type="short sequence motif" description="'KMSKS' region" evidence="7">
    <location>
        <begin position="311"/>
        <end position="315"/>
    </location>
</feature>
<dbReference type="PROSITE" id="PS51257">
    <property type="entry name" value="PROKAR_LIPOPROTEIN"/>
    <property type="match status" value="1"/>
</dbReference>
<dbReference type="HOGENOM" id="CLU_009710_9_4_0"/>
<dbReference type="CDD" id="cd00814">
    <property type="entry name" value="MetRS_core"/>
    <property type="match status" value="1"/>
</dbReference>
<dbReference type="InterPro" id="IPR015413">
    <property type="entry name" value="Methionyl/Leucyl_tRNA_Synth"/>
</dbReference>
<evidence type="ECO:0000256" key="6">
    <source>
        <dbReference type="ARBA" id="ARBA00023146"/>
    </source>
</evidence>